<reference evidence="1 2" key="1">
    <citation type="journal article" date="2021" name="Nat. Plants">
        <title>The Taxus genome provides insights into paclitaxel biosynthesis.</title>
        <authorList>
            <person name="Xiong X."/>
            <person name="Gou J."/>
            <person name="Liao Q."/>
            <person name="Li Y."/>
            <person name="Zhou Q."/>
            <person name="Bi G."/>
            <person name="Li C."/>
            <person name="Du R."/>
            <person name="Wang X."/>
            <person name="Sun T."/>
            <person name="Guo L."/>
            <person name="Liang H."/>
            <person name="Lu P."/>
            <person name="Wu Y."/>
            <person name="Zhang Z."/>
            <person name="Ro D.K."/>
            <person name="Shang Y."/>
            <person name="Huang S."/>
            <person name="Yan J."/>
        </authorList>
    </citation>
    <scope>NUCLEOTIDE SEQUENCE [LARGE SCALE GENOMIC DNA]</scope>
    <source>
        <strain evidence="1">Ta-2019</strain>
    </source>
</reference>
<dbReference type="Proteomes" id="UP000824469">
    <property type="component" value="Unassembled WGS sequence"/>
</dbReference>
<evidence type="ECO:0000313" key="2">
    <source>
        <dbReference type="Proteomes" id="UP000824469"/>
    </source>
</evidence>
<name>A0AA38FDK4_TAXCH</name>
<keyword evidence="2" id="KW-1185">Reference proteome</keyword>
<feature type="non-terminal residue" evidence="1">
    <location>
        <position position="1"/>
    </location>
</feature>
<organism evidence="1 2">
    <name type="scientific">Taxus chinensis</name>
    <name type="common">Chinese yew</name>
    <name type="synonym">Taxus wallichiana var. chinensis</name>
    <dbReference type="NCBI Taxonomy" id="29808"/>
    <lineage>
        <taxon>Eukaryota</taxon>
        <taxon>Viridiplantae</taxon>
        <taxon>Streptophyta</taxon>
        <taxon>Embryophyta</taxon>
        <taxon>Tracheophyta</taxon>
        <taxon>Spermatophyta</taxon>
        <taxon>Pinopsida</taxon>
        <taxon>Pinidae</taxon>
        <taxon>Conifers II</taxon>
        <taxon>Cupressales</taxon>
        <taxon>Taxaceae</taxon>
        <taxon>Taxus</taxon>
    </lineage>
</organism>
<sequence>ALANSIRCRDSMDVVKVEHQRRNESSPSTLQLSLISNALLLMHLAFAVPHEKYDEEVYGNSTDT</sequence>
<protein>
    <submittedName>
        <fullName evidence="1">Uncharacterized protein</fullName>
    </submittedName>
</protein>
<feature type="non-terminal residue" evidence="1">
    <location>
        <position position="64"/>
    </location>
</feature>
<proteinExistence type="predicted"/>
<accession>A0AA38FDK4</accession>
<gene>
    <name evidence="1" type="ORF">KI387_013902</name>
</gene>
<dbReference type="EMBL" id="JAHRHJ020000009">
    <property type="protein sequence ID" value="KAH9302319.1"/>
    <property type="molecule type" value="Genomic_DNA"/>
</dbReference>
<dbReference type="AlphaFoldDB" id="A0AA38FDK4"/>
<evidence type="ECO:0000313" key="1">
    <source>
        <dbReference type="EMBL" id="KAH9302319.1"/>
    </source>
</evidence>
<comment type="caution">
    <text evidence="1">The sequence shown here is derived from an EMBL/GenBank/DDBJ whole genome shotgun (WGS) entry which is preliminary data.</text>
</comment>